<dbReference type="EMBL" id="JAUEDM010000002">
    <property type="protein sequence ID" value="KAK3326763.1"/>
    <property type="molecule type" value="Genomic_DNA"/>
</dbReference>
<protein>
    <submittedName>
        <fullName evidence="5">KR domain-containing protein</fullName>
    </submittedName>
</protein>
<dbReference type="GO" id="GO:0044550">
    <property type="term" value="P:secondary metabolite biosynthetic process"/>
    <property type="evidence" value="ECO:0007669"/>
    <property type="project" value="TreeGrafter"/>
</dbReference>
<feature type="domain" description="Carrier" evidence="4">
    <location>
        <begin position="282"/>
        <end position="359"/>
    </location>
</feature>
<comment type="caution">
    <text evidence="5">The sequence shown here is derived from an EMBL/GenBank/DDBJ whole genome shotgun (WGS) entry which is preliminary data.</text>
</comment>
<dbReference type="InterPro" id="IPR009081">
    <property type="entry name" value="PP-bd_ACP"/>
</dbReference>
<dbReference type="SUPFAM" id="SSF51735">
    <property type="entry name" value="NAD(P)-binding Rossmann-fold domains"/>
    <property type="match status" value="1"/>
</dbReference>
<dbReference type="SMART" id="SM00822">
    <property type="entry name" value="PKS_KR"/>
    <property type="match status" value="1"/>
</dbReference>
<dbReference type="Gene3D" id="1.10.1200.10">
    <property type="entry name" value="ACP-like"/>
    <property type="match status" value="1"/>
</dbReference>
<evidence type="ECO:0000259" key="4">
    <source>
        <dbReference type="PROSITE" id="PS50075"/>
    </source>
</evidence>
<reference evidence="5" key="1">
    <citation type="journal article" date="2023" name="Mol. Phylogenet. Evol.">
        <title>Genome-scale phylogeny and comparative genomics of the fungal order Sordariales.</title>
        <authorList>
            <person name="Hensen N."/>
            <person name="Bonometti L."/>
            <person name="Westerberg I."/>
            <person name="Brannstrom I.O."/>
            <person name="Guillou S."/>
            <person name="Cros-Aarteil S."/>
            <person name="Calhoun S."/>
            <person name="Haridas S."/>
            <person name="Kuo A."/>
            <person name="Mondo S."/>
            <person name="Pangilinan J."/>
            <person name="Riley R."/>
            <person name="LaButti K."/>
            <person name="Andreopoulos B."/>
            <person name="Lipzen A."/>
            <person name="Chen C."/>
            <person name="Yan M."/>
            <person name="Daum C."/>
            <person name="Ng V."/>
            <person name="Clum A."/>
            <person name="Steindorff A."/>
            <person name="Ohm R.A."/>
            <person name="Martin F."/>
            <person name="Silar P."/>
            <person name="Natvig D.O."/>
            <person name="Lalanne C."/>
            <person name="Gautier V."/>
            <person name="Ament-Velasquez S.L."/>
            <person name="Kruys A."/>
            <person name="Hutchinson M.I."/>
            <person name="Powell A.J."/>
            <person name="Barry K."/>
            <person name="Miller A.N."/>
            <person name="Grigoriev I.V."/>
            <person name="Debuchy R."/>
            <person name="Gladieux P."/>
            <person name="Hiltunen Thoren M."/>
            <person name="Johannesson H."/>
        </authorList>
    </citation>
    <scope>NUCLEOTIDE SEQUENCE</scope>
    <source>
        <strain evidence="5">CBS 118394</strain>
    </source>
</reference>
<dbReference type="InterPro" id="IPR006162">
    <property type="entry name" value="Ppantetheine_attach_site"/>
</dbReference>
<keyword evidence="1" id="KW-0596">Phosphopantetheine</keyword>
<dbReference type="InterPro" id="IPR050091">
    <property type="entry name" value="PKS_NRPS_Biosynth_Enz"/>
</dbReference>
<sequence>MSDRETIVLDFSDMNAPSDVRVPNKSKYNLDPPSTYIIAAVETSHVEAPLRDITDTLALRSVLEDCASRMPPVKGCIQNVMVVTELIPDKMEFHDWKVAVDPKTLGSWDLHQLLPQNLDFFILVSSMMWTIGSGSLSVYSAANSYMDALARHIVSKGQRAAALGLGIVPDVGWLTSRTRTPQRSLHTASAEALFDIFCDPATPFGQDSVSCHMVTGVRPPAHRHHVEEVPFTLSRPLWGHMHHVPQLTVVDKDGTSGGDGKVCQERALDAAARLAAAPLLAEAAEIVAEALAQMLSSLLGTPVDRLEARKPMYSTGIDSLLAIEIRNWAAKVFDADLPVFDILGGATLASASMSIAQKAHRKQT</sequence>
<evidence type="ECO:0000256" key="1">
    <source>
        <dbReference type="ARBA" id="ARBA00022450"/>
    </source>
</evidence>
<proteinExistence type="predicted"/>
<evidence type="ECO:0000256" key="2">
    <source>
        <dbReference type="ARBA" id="ARBA00022553"/>
    </source>
</evidence>
<dbReference type="InterPro" id="IPR013968">
    <property type="entry name" value="PKS_KR"/>
</dbReference>
<gene>
    <name evidence="5" type="ORF">B0H66DRAFT_530755</name>
</gene>
<dbReference type="Proteomes" id="UP001283341">
    <property type="component" value="Unassembled WGS sequence"/>
</dbReference>
<dbReference type="Pfam" id="PF00550">
    <property type="entry name" value="PP-binding"/>
    <property type="match status" value="1"/>
</dbReference>
<accession>A0AAE0MCK2</accession>
<dbReference type="GO" id="GO:0004312">
    <property type="term" value="F:fatty acid synthase activity"/>
    <property type="evidence" value="ECO:0007669"/>
    <property type="project" value="TreeGrafter"/>
</dbReference>
<dbReference type="SUPFAM" id="SSF47336">
    <property type="entry name" value="ACP-like"/>
    <property type="match status" value="1"/>
</dbReference>
<evidence type="ECO:0000313" key="5">
    <source>
        <dbReference type="EMBL" id="KAK3326763.1"/>
    </source>
</evidence>
<dbReference type="PROSITE" id="PS00012">
    <property type="entry name" value="PHOSPHOPANTETHEINE"/>
    <property type="match status" value="1"/>
</dbReference>
<dbReference type="PROSITE" id="PS50075">
    <property type="entry name" value="CARRIER"/>
    <property type="match status" value="1"/>
</dbReference>
<keyword evidence="2" id="KW-0597">Phosphoprotein</keyword>
<dbReference type="InterPro" id="IPR057326">
    <property type="entry name" value="KR_dom"/>
</dbReference>
<dbReference type="InterPro" id="IPR020806">
    <property type="entry name" value="PKS_PP-bd"/>
</dbReference>
<dbReference type="SMART" id="SM00823">
    <property type="entry name" value="PKS_PP"/>
    <property type="match status" value="1"/>
</dbReference>
<evidence type="ECO:0000313" key="6">
    <source>
        <dbReference type="Proteomes" id="UP001283341"/>
    </source>
</evidence>
<name>A0AAE0MCK2_9PEZI</name>
<dbReference type="GO" id="GO:0006633">
    <property type="term" value="P:fatty acid biosynthetic process"/>
    <property type="evidence" value="ECO:0007669"/>
    <property type="project" value="TreeGrafter"/>
</dbReference>
<dbReference type="InterPro" id="IPR036291">
    <property type="entry name" value="NAD(P)-bd_dom_sf"/>
</dbReference>
<dbReference type="GO" id="GO:0031177">
    <property type="term" value="F:phosphopantetheine binding"/>
    <property type="evidence" value="ECO:0007669"/>
    <property type="project" value="InterPro"/>
</dbReference>
<dbReference type="GO" id="GO:0016491">
    <property type="term" value="F:oxidoreductase activity"/>
    <property type="evidence" value="ECO:0007669"/>
    <property type="project" value="UniProtKB-KW"/>
</dbReference>
<keyword evidence="6" id="KW-1185">Reference proteome</keyword>
<dbReference type="Gene3D" id="3.40.50.720">
    <property type="entry name" value="NAD(P)-binding Rossmann-like Domain"/>
    <property type="match status" value="1"/>
</dbReference>
<dbReference type="PANTHER" id="PTHR43775">
    <property type="entry name" value="FATTY ACID SYNTHASE"/>
    <property type="match status" value="1"/>
</dbReference>
<dbReference type="AlphaFoldDB" id="A0AAE0MCK2"/>
<dbReference type="PANTHER" id="PTHR43775:SF29">
    <property type="entry name" value="ASPERFURANONE POLYKETIDE SYNTHASE AFOG-RELATED"/>
    <property type="match status" value="1"/>
</dbReference>
<dbReference type="InterPro" id="IPR036736">
    <property type="entry name" value="ACP-like_sf"/>
</dbReference>
<organism evidence="5 6">
    <name type="scientific">Apodospora peruviana</name>
    <dbReference type="NCBI Taxonomy" id="516989"/>
    <lineage>
        <taxon>Eukaryota</taxon>
        <taxon>Fungi</taxon>
        <taxon>Dikarya</taxon>
        <taxon>Ascomycota</taxon>
        <taxon>Pezizomycotina</taxon>
        <taxon>Sordariomycetes</taxon>
        <taxon>Sordariomycetidae</taxon>
        <taxon>Sordariales</taxon>
        <taxon>Lasiosphaeriaceae</taxon>
        <taxon>Apodospora</taxon>
    </lineage>
</organism>
<evidence type="ECO:0000256" key="3">
    <source>
        <dbReference type="ARBA" id="ARBA00023002"/>
    </source>
</evidence>
<keyword evidence="3" id="KW-0560">Oxidoreductase</keyword>
<dbReference type="Pfam" id="PF08659">
    <property type="entry name" value="KR"/>
    <property type="match status" value="1"/>
</dbReference>
<reference evidence="5" key="2">
    <citation type="submission" date="2023-06" db="EMBL/GenBank/DDBJ databases">
        <authorList>
            <consortium name="Lawrence Berkeley National Laboratory"/>
            <person name="Haridas S."/>
            <person name="Hensen N."/>
            <person name="Bonometti L."/>
            <person name="Westerberg I."/>
            <person name="Brannstrom I.O."/>
            <person name="Guillou S."/>
            <person name="Cros-Aarteil S."/>
            <person name="Calhoun S."/>
            <person name="Kuo A."/>
            <person name="Mondo S."/>
            <person name="Pangilinan J."/>
            <person name="Riley R."/>
            <person name="Labutti K."/>
            <person name="Andreopoulos B."/>
            <person name="Lipzen A."/>
            <person name="Chen C."/>
            <person name="Yanf M."/>
            <person name="Daum C."/>
            <person name="Ng V."/>
            <person name="Clum A."/>
            <person name="Steindorff A."/>
            <person name="Ohm R."/>
            <person name="Martin F."/>
            <person name="Silar P."/>
            <person name="Natvig D."/>
            <person name="Lalanne C."/>
            <person name="Gautier V."/>
            <person name="Ament-Velasquez S.L."/>
            <person name="Kruys A."/>
            <person name="Hutchinson M.I."/>
            <person name="Powell A.J."/>
            <person name="Barry K."/>
            <person name="Miller A.N."/>
            <person name="Grigoriev I.V."/>
            <person name="Debuchy R."/>
            <person name="Gladieux P."/>
            <person name="Thoren M.H."/>
            <person name="Johannesson H."/>
        </authorList>
    </citation>
    <scope>NUCLEOTIDE SEQUENCE</scope>
    <source>
        <strain evidence="5">CBS 118394</strain>
    </source>
</reference>